<keyword evidence="1" id="KW-0175">Coiled coil</keyword>
<dbReference type="Gene3D" id="1.10.3210.10">
    <property type="entry name" value="Hypothetical protein af1432"/>
    <property type="match status" value="1"/>
</dbReference>
<feature type="coiled-coil region" evidence="1">
    <location>
        <begin position="241"/>
        <end position="268"/>
    </location>
</feature>
<dbReference type="InterPro" id="IPR052340">
    <property type="entry name" value="RNase_Y/CdgJ"/>
</dbReference>
<dbReference type="PANTHER" id="PTHR33525">
    <property type="match status" value="1"/>
</dbReference>
<dbReference type="PANTHER" id="PTHR33525:SF4">
    <property type="entry name" value="CYCLIC DI-GMP PHOSPHODIESTERASE CDGJ"/>
    <property type="match status" value="1"/>
</dbReference>
<sequence>MTKTLLANIESIPALPESVQEVERIYHDSESTFEDMQKAIEKDPLLTANILRIVNSPAYGIKSNITGVKQAISLLGKDAVRTFVLASAVDSNFEIDLSPYNMTKEEFALACDRQLSLTINWLIRKESKNLAILAPAAFLVDIGRVIIAKTLVEDDKVDIIQQALLAGEDISSAEKTACGAQTTDVTATLFHKWGLDPEVVHIIRYSDDPEGTGPEEQRMAAELKAVRETVMPNGEITDESIETAKETIEEFDLDLESYEKALEKILEA</sequence>
<dbReference type="InterPro" id="IPR013976">
    <property type="entry name" value="HDOD"/>
</dbReference>
<dbReference type="KEGG" id="spal:FM071_04455"/>
<dbReference type="PROSITE" id="PS51833">
    <property type="entry name" value="HDOD"/>
    <property type="match status" value="1"/>
</dbReference>
<accession>A0A7M1B7E9</accession>
<dbReference type="SUPFAM" id="SSF109604">
    <property type="entry name" value="HD-domain/PDEase-like"/>
    <property type="match status" value="1"/>
</dbReference>
<dbReference type="AlphaFoldDB" id="A0A7M1B7E9"/>
<evidence type="ECO:0000313" key="3">
    <source>
        <dbReference type="EMBL" id="QOP45575.1"/>
    </source>
</evidence>
<keyword evidence="4" id="KW-1185">Reference proteome</keyword>
<name>A0A7M1B7E9_9BACT</name>
<dbReference type="Proteomes" id="UP000593580">
    <property type="component" value="Chromosome"/>
</dbReference>
<feature type="domain" description="HDOD" evidence="2">
    <location>
        <begin position="12"/>
        <end position="209"/>
    </location>
</feature>
<evidence type="ECO:0000256" key="1">
    <source>
        <dbReference type="SAM" id="Coils"/>
    </source>
</evidence>
<evidence type="ECO:0000259" key="2">
    <source>
        <dbReference type="PROSITE" id="PS51833"/>
    </source>
</evidence>
<evidence type="ECO:0000313" key="4">
    <source>
        <dbReference type="Proteomes" id="UP000593580"/>
    </source>
</evidence>
<organism evidence="3 4">
    <name type="scientific">Sulfurimonas paralvinellae</name>
    <dbReference type="NCBI Taxonomy" id="317658"/>
    <lineage>
        <taxon>Bacteria</taxon>
        <taxon>Pseudomonadati</taxon>
        <taxon>Campylobacterota</taxon>
        <taxon>Epsilonproteobacteria</taxon>
        <taxon>Campylobacterales</taxon>
        <taxon>Sulfurimonadaceae</taxon>
        <taxon>Sulfurimonas</taxon>
    </lineage>
</organism>
<proteinExistence type="predicted"/>
<reference evidence="3 4" key="1">
    <citation type="submission" date="2019-07" db="EMBL/GenBank/DDBJ databases">
        <title>Sulfurimonas paralvinellae sp. nov., a novel mesophilic, hydrogen- and sulfur-oxidizing chemolithoautotroph within the Epsilonproteo- bacteria isolated from a deep-sea hydrothermal vent polychaete nest, reclassification of Thiomicrospira denitrificans as Sulfurimonas denitrificans comb. nov. and emended description of the genus Sulfurimonas.</title>
        <authorList>
            <person name="Wang S."/>
            <person name="Jiang L."/>
            <person name="Shao Z."/>
        </authorList>
    </citation>
    <scope>NUCLEOTIDE SEQUENCE [LARGE SCALE GENOMIC DNA]</scope>
    <source>
        <strain evidence="3 4">GO25</strain>
    </source>
</reference>
<protein>
    <submittedName>
        <fullName evidence="3">HDOD domain-containing protein</fullName>
    </submittedName>
</protein>
<gene>
    <name evidence="3" type="ORF">FM071_04455</name>
</gene>
<dbReference type="EMBL" id="CP041406">
    <property type="protein sequence ID" value="QOP45575.1"/>
    <property type="molecule type" value="Genomic_DNA"/>
</dbReference>
<dbReference type="RefSeq" id="WP_193111820.1">
    <property type="nucleotide sequence ID" value="NZ_CP041406.1"/>
</dbReference>
<dbReference type="Pfam" id="PF08668">
    <property type="entry name" value="HDOD"/>
    <property type="match status" value="1"/>
</dbReference>